<evidence type="ECO:0000256" key="1">
    <source>
        <dbReference type="ARBA" id="ARBA00003975"/>
    </source>
</evidence>
<keyword evidence="6" id="KW-0813">Transport</keyword>
<dbReference type="GO" id="GO:0005634">
    <property type="term" value="C:nucleus"/>
    <property type="evidence" value="ECO:0007669"/>
    <property type="project" value="UniProtKB-SubCell"/>
</dbReference>
<comment type="function">
    <text evidence="1">Functions as an U snRNP-specific nuclear import adapter. Involved in the trimethylguanosine (m3G)-cap-dependent nuclear import of U snRNPs. Binds specifically to the terminal m3G-cap U snRNAs.</text>
</comment>
<organism evidence="11 12">
    <name type="scientific">Diatraea saccharalis</name>
    <name type="common">sugarcane borer</name>
    <dbReference type="NCBI Taxonomy" id="40085"/>
    <lineage>
        <taxon>Eukaryota</taxon>
        <taxon>Metazoa</taxon>
        <taxon>Ecdysozoa</taxon>
        <taxon>Arthropoda</taxon>
        <taxon>Hexapoda</taxon>
        <taxon>Insecta</taxon>
        <taxon>Pterygota</taxon>
        <taxon>Neoptera</taxon>
        <taxon>Endopterygota</taxon>
        <taxon>Lepidoptera</taxon>
        <taxon>Glossata</taxon>
        <taxon>Ditrysia</taxon>
        <taxon>Pyraloidea</taxon>
        <taxon>Crambidae</taxon>
        <taxon>Crambinae</taxon>
        <taxon>Diatraea</taxon>
    </lineage>
</organism>
<evidence type="ECO:0000313" key="11">
    <source>
        <dbReference type="EMBL" id="CAG9796689.1"/>
    </source>
</evidence>
<evidence type="ECO:0000256" key="4">
    <source>
        <dbReference type="ARBA" id="ARBA00007540"/>
    </source>
</evidence>
<reference evidence="11" key="2">
    <citation type="submission" date="2022-10" db="EMBL/GenBank/DDBJ databases">
        <authorList>
            <consortium name="ENA_rothamsted_submissions"/>
            <consortium name="culmorum"/>
            <person name="King R."/>
        </authorList>
    </citation>
    <scope>NUCLEOTIDE SEQUENCE</scope>
</reference>
<keyword evidence="9" id="KW-0539">Nucleus</keyword>
<dbReference type="InterPro" id="IPR047857">
    <property type="entry name" value="Snurportin1_C"/>
</dbReference>
<dbReference type="SUPFAM" id="SSF56091">
    <property type="entry name" value="DNA ligase/mRNA capping enzyme, catalytic domain"/>
    <property type="match status" value="1"/>
</dbReference>
<reference evidence="11" key="1">
    <citation type="submission" date="2021-12" db="EMBL/GenBank/DDBJ databases">
        <authorList>
            <person name="King R."/>
        </authorList>
    </citation>
    <scope>NUCLEOTIDE SEQUENCE</scope>
</reference>
<dbReference type="OrthoDB" id="10003593at2759"/>
<comment type="subcellular location">
    <subcellularLocation>
        <location evidence="3">Cytoplasm</location>
    </subcellularLocation>
    <subcellularLocation>
        <location evidence="2">Nucleus</location>
    </subcellularLocation>
</comment>
<name>A0A9N9RH94_9NEOP</name>
<evidence type="ECO:0000256" key="3">
    <source>
        <dbReference type="ARBA" id="ARBA00004496"/>
    </source>
</evidence>
<keyword evidence="7" id="KW-0963">Cytoplasm</keyword>
<dbReference type="GO" id="GO:0003723">
    <property type="term" value="F:RNA binding"/>
    <property type="evidence" value="ECO:0007669"/>
    <property type="project" value="UniProtKB-KW"/>
</dbReference>
<proteinExistence type="inferred from homology"/>
<evidence type="ECO:0000256" key="7">
    <source>
        <dbReference type="ARBA" id="ARBA00022490"/>
    </source>
</evidence>
<dbReference type="PANTHER" id="PTHR13403">
    <property type="entry name" value="SNURPORTIN1 RNUT1 PROTEIN RNA, U TRANSPORTER 1"/>
    <property type="match status" value="1"/>
</dbReference>
<comment type="similarity">
    <text evidence="4">Belongs to the snurportin family.</text>
</comment>
<dbReference type="EMBL" id="OU893340">
    <property type="protein sequence ID" value="CAG9796689.1"/>
    <property type="molecule type" value="Genomic_DNA"/>
</dbReference>
<evidence type="ECO:0000256" key="6">
    <source>
        <dbReference type="ARBA" id="ARBA00022448"/>
    </source>
</evidence>
<sequence>MRSLLPGARPDDPKSKKKDTCSILDGFYDEKNSTVYVLDLLAWNNQPMTDCDTEFRYFWLQSQFVENPELGVISKKNKIKFSLLPKIPCSPDELNKFMMTYPYFENNSPAMDGLLFYHKHAHYISGETPLVVWLFPYMVQEILGNGKLLSCYVEVCFLTNLTFMKQEISL</sequence>
<dbReference type="Pfam" id="PF21974">
    <property type="entry name" value="SPN1_m3Gcap_bd"/>
    <property type="match status" value="1"/>
</dbReference>
<dbReference type="PANTHER" id="PTHR13403:SF6">
    <property type="entry name" value="SNURPORTIN-1"/>
    <property type="match status" value="1"/>
</dbReference>
<keyword evidence="12" id="KW-1185">Reference proteome</keyword>
<dbReference type="AlphaFoldDB" id="A0A9N9RH94"/>
<feature type="domain" description="Snurportin-1 m3G cap-binding" evidence="10">
    <location>
        <begin position="3"/>
        <end position="136"/>
    </location>
</feature>
<evidence type="ECO:0000256" key="9">
    <source>
        <dbReference type="ARBA" id="ARBA00023242"/>
    </source>
</evidence>
<dbReference type="Proteomes" id="UP001153714">
    <property type="component" value="Chromosome 9"/>
</dbReference>
<evidence type="ECO:0000313" key="12">
    <source>
        <dbReference type="Proteomes" id="UP001153714"/>
    </source>
</evidence>
<evidence type="ECO:0000259" key="10">
    <source>
        <dbReference type="Pfam" id="PF21974"/>
    </source>
</evidence>
<gene>
    <name evidence="11" type="ORF">DIATSA_LOCUS13857</name>
</gene>
<dbReference type="InterPro" id="IPR017336">
    <property type="entry name" value="Snurportin-1"/>
</dbReference>
<evidence type="ECO:0000256" key="5">
    <source>
        <dbReference type="ARBA" id="ARBA00016034"/>
    </source>
</evidence>
<accession>A0A9N9RH94</accession>
<evidence type="ECO:0000256" key="2">
    <source>
        <dbReference type="ARBA" id="ARBA00004123"/>
    </source>
</evidence>
<dbReference type="Gene3D" id="3.30.470.30">
    <property type="entry name" value="DNA ligase/mRNA capping enzyme"/>
    <property type="match status" value="1"/>
</dbReference>
<dbReference type="GO" id="GO:0005737">
    <property type="term" value="C:cytoplasm"/>
    <property type="evidence" value="ECO:0007669"/>
    <property type="project" value="UniProtKB-SubCell"/>
</dbReference>
<protein>
    <recommendedName>
        <fullName evidence="5">Snurportin-1</fullName>
    </recommendedName>
</protein>
<dbReference type="GO" id="GO:0061015">
    <property type="term" value="P:snRNA import into nucleus"/>
    <property type="evidence" value="ECO:0007669"/>
    <property type="project" value="InterPro"/>
</dbReference>
<evidence type="ECO:0000256" key="8">
    <source>
        <dbReference type="ARBA" id="ARBA00022884"/>
    </source>
</evidence>
<keyword evidence="8" id="KW-0694">RNA-binding</keyword>